<dbReference type="Proteomes" id="UP000836597">
    <property type="component" value="Chromosome"/>
</dbReference>
<organism evidence="7">
    <name type="scientific">Acididesulfobacillus acetoxydans</name>
    <dbReference type="NCBI Taxonomy" id="1561005"/>
    <lineage>
        <taxon>Bacteria</taxon>
        <taxon>Bacillati</taxon>
        <taxon>Bacillota</taxon>
        <taxon>Clostridia</taxon>
        <taxon>Eubacteriales</taxon>
        <taxon>Peptococcaceae</taxon>
        <taxon>Acididesulfobacillus</taxon>
    </lineage>
</organism>
<name>A0A8S0XBT5_9FIRM</name>
<evidence type="ECO:0000313" key="7">
    <source>
        <dbReference type="EMBL" id="CAA7601596.1"/>
    </source>
</evidence>
<evidence type="ECO:0000313" key="8">
    <source>
        <dbReference type="EMBL" id="CEJ07083.1"/>
    </source>
</evidence>
<accession>A0A8S0XBT5</accession>
<dbReference type="SUPFAM" id="SSF54523">
    <property type="entry name" value="Pili subunits"/>
    <property type="match status" value="1"/>
</dbReference>
<dbReference type="GO" id="GO:0015628">
    <property type="term" value="P:protein secretion by the type II secretion system"/>
    <property type="evidence" value="ECO:0007669"/>
    <property type="project" value="InterPro"/>
</dbReference>
<evidence type="ECO:0000256" key="1">
    <source>
        <dbReference type="ARBA" id="ARBA00004167"/>
    </source>
</evidence>
<dbReference type="PANTHER" id="PTHR30093:SF44">
    <property type="entry name" value="TYPE II SECRETION SYSTEM CORE PROTEIN G"/>
    <property type="match status" value="1"/>
</dbReference>
<evidence type="ECO:0000256" key="3">
    <source>
        <dbReference type="ARBA" id="ARBA00022692"/>
    </source>
</evidence>
<feature type="transmembrane region" description="Helical" evidence="6">
    <location>
        <begin position="24"/>
        <end position="46"/>
    </location>
</feature>
<evidence type="ECO:0000256" key="6">
    <source>
        <dbReference type="SAM" id="Phobius"/>
    </source>
</evidence>
<gene>
    <name evidence="8" type="ORF">DEACI_1539</name>
    <name evidence="7" type="ORF">DEACI_2263</name>
</gene>
<dbReference type="Gene3D" id="3.30.700.10">
    <property type="entry name" value="Glycoprotein, Type 4 Pilin"/>
    <property type="match status" value="1"/>
</dbReference>
<evidence type="ECO:0000256" key="5">
    <source>
        <dbReference type="ARBA" id="ARBA00023136"/>
    </source>
</evidence>
<proteinExistence type="predicted"/>
<reference evidence="8" key="1">
    <citation type="submission" date="2014-11" db="EMBL/GenBank/DDBJ databases">
        <authorList>
            <person name="Hornung B.V."/>
        </authorList>
    </citation>
    <scope>NUCLEOTIDE SEQUENCE</scope>
    <source>
        <strain evidence="8">INE</strain>
    </source>
</reference>
<dbReference type="NCBIfam" id="TIGR02532">
    <property type="entry name" value="IV_pilin_GFxxxE"/>
    <property type="match status" value="1"/>
</dbReference>
<dbReference type="GO" id="GO:0015627">
    <property type="term" value="C:type II protein secretion system complex"/>
    <property type="evidence" value="ECO:0007669"/>
    <property type="project" value="InterPro"/>
</dbReference>
<dbReference type="Proteomes" id="UP001071230">
    <property type="component" value="Unassembled WGS sequence"/>
</dbReference>
<dbReference type="InterPro" id="IPR045584">
    <property type="entry name" value="Pilin-like"/>
</dbReference>
<dbReference type="KEGG" id="aacx:DEACI_2263"/>
<keyword evidence="4 6" id="KW-1133">Transmembrane helix</keyword>
<dbReference type="InterPro" id="IPR000983">
    <property type="entry name" value="Bac_GSPG_pilin"/>
</dbReference>
<dbReference type="Pfam" id="PF07963">
    <property type="entry name" value="N_methyl"/>
    <property type="match status" value="1"/>
</dbReference>
<dbReference type="AlphaFoldDB" id="A0A8S0XBT5"/>
<dbReference type="EMBL" id="CDGJ01000037">
    <property type="protein sequence ID" value="CEJ07083.1"/>
    <property type="molecule type" value="Genomic_DNA"/>
</dbReference>
<dbReference type="InterPro" id="IPR012902">
    <property type="entry name" value="N_methyl_site"/>
</dbReference>
<dbReference type="PANTHER" id="PTHR30093">
    <property type="entry name" value="GENERAL SECRETION PATHWAY PROTEIN G"/>
    <property type="match status" value="1"/>
</dbReference>
<dbReference type="EMBL" id="LR746496">
    <property type="protein sequence ID" value="CAA7601596.1"/>
    <property type="molecule type" value="Genomic_DNA"/>
</dbReference>
<sequence length="177" mass="18589">MNFRLSVSLGLTTSGGRFRESDEAGFTLVELMAVMIIIGILAAIAIPKLTAGADAARRNADIATAHELKSALDRFQVENGVYPTTDELSADDSGKVTVKGMAEGFIPKYINRLDASTTQQKPANAAHKGFGVAELPAGGSAYTPSRLITVFLTADGSAAEVAAYDVTLTHVLWTSAQ</sequence>
<evidence type="ECO:0000313" key="9">
    <source>
        <dbReference type="Proteomes" id="UP001071230"/>
    </source>
</evidence>
<keyword evidence="3 6" id="KW-0812">Transmembrane</keyword>
<dbReference type="PRINTS" id="PR00813">
    <property type="entry name" value="BCTERIALGSPG"/>
</dbReference>
<dbReference type="PROSITE" id="PS00409">
    <property type="entry name" value="PROKAR_NTER_METHYL"/>
    <property type="match status" value="1"/>
</dbReference>
<keyword evidence="5 6" id="KW-0472">Membrane</keyword>
<reference evidence="7" key="2">
    <citation type="submission" date="2020-01" db="EMBL/GenBank/DDBJ databases">
        <authorList>
            <person name="Hornung B."/>
        </authorList>
    </citation>
    <scope>NUCLEOTIDE SEQUENCE</scope>
    <source>
        <strain evidence="7">PacBioINE</strain>
    </source>
</reference>
<dbReference type="GO" id="GO:0016020">
    <property type="term" value="C:membrane"/>
    <property type="evidence" value="ECO:0007669"/>
    <property type="project" value="UniProtKB-SubCell"/>
</dbReference>
<protein>
    <submittedName>
        <fullName evidence="7">Prepilin-type N-terminal cleavage/methylation domain protein</fullName>
    </submittedName>
    <submittedName>
        <fullName evidence="8">Prepilin-type N-terminal cleavage/methylation domain-containing protein</fullName>
    </submittedName>
</protein>
<comment type="subcellular location">
    <subcellularLocation>
        <location evidence="1">Membrane</location>
        <topology evidence="1">Single-pass membrane protein</topology>
    </subcellularLocation>
</comment>
<dbReference type="RefSeq" id="WP_240985102.1">
    <property type="nucleotide sequence ID" value="NZ_CDGJ01000037.1"/>
</dbReference>
<keyword evidence="9" id="KW-1185">Reference proteome</keyword>
<evidence type="ECO:0000256" key="4">
    <source>
        <dbReference type="ARBA" id="ARBA00022989"/>
    </source>
</evidence>
<keyword evidence="2" id="KW-0488">Methylation</keyword>
<evidence type="ECO:0000256" key="2">
    <source>
        <dbReference type="ARBA" id="ARBA00022481"/>
    </source>
</evidence>